<gene>
    <name evidence="2" type="ORF">PFISCL1PPCAC_4466</name>
</gene>
<keyword evidence="3" id="KW-1185">Reference proteome</keyword>
<accession>A0AAV5V3Q0</accession>
<feature type="non-terminal residue" evidence="2">
    <location>
        <position position="77"/>
    </location>
</feature>
<keyword evidence="1" id="KW-0732">Signal</keyword>
<dbReference type="AlphaFoldDB" id="A0AAV5V3Q0"/>
<dbReference type="Proteomes" id="UP001432322">
    <property type="component" value="Unassembled WGS sequence"/>
</dbReference>
<dbReference type="EMBL" id="BTSY01000002">
    <property type="protein sequence ID" value="GMT13169.1"/>
    <property type="molecule type" value="Genomic_DNA"/>
</dbReference>
<evidence type="ECO:0000313" key="3">
    <source>
        <dbReference type="Proteomes" id="UP001432322"/>
    </source>
</evidence>
<feature type="signal peptide" evidence="1">
    <location>
        <begin position="1"/>
        <end position="22"/>
    </location>
</feature>
<sequence length="77" mass="9003">MTLIPLMAVAPLFLALLFCAKKKKVEEVKKVPSPKKFEVDPELTYCNECKDMMYYTHRCDPRGIRKARRSSSRRQLP</sequence>
<proteinExistence type="predicted"/>
<organism evidence="2 3">
    <name type="scientific">Pristionchus fissidentatus</name>
    <dbReference type="NCBI Taxonomy" id="1538716"/>
    <lineage>
        <taxon>Eukaryota</taxon>
        <taxon>Metazoa</taxon>
        <taxon>Ecdysozoa</taxon>
        <taxon>Nematoda</taxon>
        <taxon>Chromadorea</taxon>
        <taxon>Rhabditida</taxon>
        <taxon>Rhabditina</taxon>
        <taxon>Diplogasteromorpha</taxon>
        <taxon>Diplogasteroidea</taxon>
        <taxon>Neodiplogasteridae</taxon>
        <taxon>Pristionchus</taxon>
    </lineage>
</organism>
<reference evidence="2" key="1">
    <citation type="submission" date="2023-10" db="EMBL/GenBank/DDBJ databases">
        <title>Genome assembly of Pristionchus species.</title>
        <authorList>
            <person name="Yoshida K."/>
            <person name="Sommer R.J."/>
        </authorList>
    </citation>
    <scope>NUCLEOTIDE SEQUENCE</scope>
    <source>
        <strain evidence="2">RS5133</strain>
    </source>
</reference>
<evidence type="ECO:0000256" key="1">
    <source>
        <dbReference type="SAM" id="SignalP"/>
    </source>
</evidence>
<feature type="chain" id="PRO_5043708608" evidence="1">
    <location>
        <begin position="23"/>
        <end position="77"/>
    </location>
</feature>
<protein>
    <submittedName>
        <fullName evidence="2">Uncharacterized protein</fullName>
    </submittedName>
</protein>
<evidence type="ECO:0000313" key="2">
    <source>
        <dbReference type="EMBL" id="GMT13169.1"/>
    </source>
</evidence>
<comment type="caution">
    <text evidence="2">The sequence shown here is derived from an EMBL/GenBank/DDBJ whole genome shotgun (WGS) entry which is preliminary data.</text>
</comment>
<name>A0AAV5V3Q0_9BILA</name>